<dbReference type="SUPFAM" id="SSF48208">
    <property type="entry name" value="Six-hairpin glycosidases"/>
    <property type="match status" value="1"/>
</dbReference>
<dbReference type="AlphaFoldDB" id="A0A817PDT9"/>
<feature type="domain" description="Glycoside hydrolase family 65 central catalytic" evidence="2">
    <location>
        <begin position="395"/>
        <end position="593"/>
    </location>
</feature>
<accession>A0A817PDT9</accession>
<dbReference type="EMBL" id="CAJNYT010003055">
    <property type="protein sequence ID" value="CAF3521201.1"/>
    <property type="molecule type" value="Genomic_DNA"/>
</dbReference>
<protein>
    <recommendedName>
        <fullName evidence="2">Glycoside hydrolase family 65 central catalytic domain-containing protein</fullName>
    </recommendedName>
</protein>
<evidence type="ECO:0000313" key="3">
    <source>
        <dbReference type="EMBL" id="CAF3152899.1"/>
    </source>
</evidence>
<dbReference type="GO" id="GO:0005975">
    <property type="term" value="P:carbohydrate metabolic process"/>
    <property type="evidence" value="ECO:0007669"/>
    <property type="project" value="InterPro"/>
</dbReference>
<evidence type="ECO:0000313" key="4">
    <source>
        <dbReference type="EMBL" id="CAF3521201.1"/>
    </source>
</evidence>
<dbReference type="PANTHER" id="PTHR11051">
    <property type="entry name" value="GLYCOSYL HYDROLASE-RELATED"/>
    <property type="match status" value="1"/>
</dbReference>
<gene>
    <name evidence="5" type="ORF">FME351_LOCUS26906</name>
    <name evidence="4" type="ORF">GRG538_LOCUS18748</name>
    <name evidence="3" type="ORF">TIS948_LOCUS9813</name>
</gene>
<dbReference type="PANTHER" id="PTHR11051:SF8">
    <property type="entry name" value="PROTEIN-GLUCOSYLGALACTOSYLHYDROXYLYSINE GLUCOSIDASE"/>
    <property type="match status" value="1"/>
</dbReference>
<name>A0A817PDT9_9BILA</name>
<dbReference type="GO" id="GO:0004553">
    <property type="term" value="F:hydrolase activity, hydrolyzing O-glycosyl compounds"/>
    <property type="evidence" value="ECO:0007669"/>
    <property type="project" value="TreeGrafter"/>
</dbReference>
<dbReference type="InterPro" id="IPR008928">
    <property type="entry name" value="6-hairpin_glycosidase_sf"/>
</dbReference>
<dbReference type="Pfam" id="PF03632">
    <property type="entry name" value="Glyco_hydro_65m"/>
    <property type="match status" value="1"/>
</dbReference>
<reference evidence="3" key="1">
    <citation type="submission" date="2021-02" db="EMBL/GenBank/DDBJ databases">
        <authorList>
            <person name="Nowell W R."/>
        </authorList>
    </citation>
    <scope>NUCLEOTIDE SEQUENCE</scope>
</reference>
<proteinExistence type="inferred from homology"/>
<evidence type="ECO:0000259" key="2">
    <source>
        <dbReference type="Pfam" id="PF03632"/>
    </source>
</evidence>
<comment type="similarity">
    <text evidence="1">Belongs to the glycosyl hydrolase 65 family.</text>
</comment>
<comment type="caution">
    <text evidence="3">The sequence shown here is derived from an EMBL/GenBank/DDBJ whole genome shotgun (WGS) entry which is preliminary data.</text>
</comment>
<dbReference type="Proteomes" id="UP000663872">
    <property type="component" value="Unassembled WGS sequence"/>
</dbReference>
<dbReference type="Proteomes" id="UP000663825">
    <property type="component" value="Unassembled WGS sequence"/>
</dbReference>
<evidence type="ECO:0000313" key="5">
    <source>
        <dbReference type="EMBL" id="CAF3688798.1"/>
    </source>
</evidence>
<evidence type="ECO:0000313" key="6">
    <source>
        <dbReference type="Proteomes" id="UP000663825"/>
    </source>
</evidence>
<dbReference type="Gene3D" id="1.50.10.10">
    <property type="match status" value="1"/>
</dbReference>
<dbReference type="InterPro" id="IPR012341">
    <property type="entry name" value="6hp_glycosidase-like_sf"/>
</dbReference>
<sequence length="836" mass="93399">MSGTDAVGHDIAHIECGEGYGKECDIEELVAICNSNSSCRGFNSNGFLKSCTSGCDANCCYDVTQNVDLYIRKGFLPPDDWQNDVSSGRILFANPEPHFCFLPEIANGYIGTVAMSAALFQSGLFNGKCGNVGKARLPSPIGGSIITGELIASALHFEKAMFTRRYQFDDQNGSIIEHSVYISQTLKSVMVVEFSPVTSTSKFVTFSYSSTFDPLNQTHNPETKCTGGGGVEIDVEFTLNSNLSTSSMYVYEGVLLSRDDRDRLIYVTICTQQSKEPNQTLTISSRVQFISTLASSIDFGPSPIDQMTVTLEAINRFDEALTKKNDLFNEHVQAWKNLWRSGIDIQPMDDQPFVIPKIVLDTDNNGENDTVITIFSRSLDIAQHVNSSMYYLLSSSRDDWPYGISPGGLASQSYSGLMFFDMDWYMMPALLPFYPSRAESLLRYRYNSLDASNNIALRFGYNGSMFAWTAAYLGRAEGCCDGKGGWELCIEQHITGDVAVAVQMYYYATKDDIWLENIGWPLLRDIAKFWSSRVTKTNNVTYSIEKVMPVDEWCDNDQTKCGDIGIDNAIQTNAVAIVSLQLAKQVGDMFGFRVDPEWEIIAKKIKINFNSTTQTHIQWDNAVLPPAPSHYVCPEDVLYLTYPMNFNVTPAIIRNDAETFIPITCQENAGMTAPIHAIVWLMLNETLKAEGEFNRSLQACTYGEFHVRNEVDIHANIIGGHGFNTHFLTGDGGFIQSVMMGYAGLRYDDKSLLFNPLAGSLTPATKSIRLRNVHVRGAYPFDFTINQNSAQFICSDVYDNMLCITDNHNIHWNITSNQLTLYFQDIHFPLRVDLCI</sequence>
<evidence type="ECO:0000256" key="1">
    <source>
        <dbReference type="ARBA" id="ARBA00006768"/>
    </source>
</evidence>
<dbReference type="OrthoDB" id="200349at2759"/>
<dbReference type="EMBL" id="CAJNXB010001267">
    <property type="protein sequence ID" value="CAF3152899.1"/>
    <property type="molecule type" value="Genomic_DNA"/>
</dbReference>
<dbReference type="EMBL" id="CAJNYU010003630">
    <property type="protein sequence ID" value="CAF3688798.1"/>
    <property type="molecule type" value="Genomic_DNA"/>
</dbReference>
<dbReference type="Proteomes" id="UP000663869">
    <property type="component" value="Unassembled WGS sequence"/>
</dbReference>
<dbReference type="InterPro" id="IPR005195">
    <property type="entry name" value="Glyco_hydro_65_M"/>
</dbReference>
<organism evidence="3 6">
    <name type="scientific">Rotaria socialis</name>
    <dbReference type="NCBI Taxonomy" id="392032"/>
    <lineage>
        <taxon>Eukaryota</taxon>
        <taxon>Metazoa</taxon>
        <taxon>Spiralia</taxon>
        <taxon>Gnathifera</taxon>
        <taxon>Rotifera</taxon>
        <taxon>Eurotatoria</taxon>
        <taxon>Bdelloidea</taxon>
        <taxon>Philodinida</taxon>
        <taxon>Philodinidae</taxon>
        <taxon>Rotaria</taxon>
    </lineage>
</organism>